<organism evidence="1 2">
    <name type="scientific">Pseudomonas phytophila</name>
    <dbReference type="NCBI Taxonomy" id="2867264"/>
    <lineage>
        <taxon>Bacteria</taxon>
        <taxon>Pseudomonadati</taxon>
        <taxon>Pseudomonadota</taxon>
        <taxon>Gammaproteobacteria</taxon>
        <taxon>Pseudomonadales</taxon>
        <taxon>Pseudomonadaceae</taxon>
        <taxon>Pseudomonas</taxon>
    </lineage>
</organism>
<sequence>MLPSTSQPLLQTSVDRLVARAAVWGQSVDVAPQNTSYFGYWFSHWRA</sequence>
<dbReference type="RefSeq" id="WP_164706065.1">
    <property type="nucleotide sequence ID" value="NZ_CP081201.1"/>
</dbReference>
<protein>
    <submittedName>
        <fullName evidence="1">Uncharacterized protein</fullName>
    </submittedName>
</protein>
<reference evidence="1" key="1">
    <citation type="submission" date="2021-08" db="EMBL/GenBank/DDBJ databases">
        <title>Complete genome sequence of Pseudomonas phytophila.</title>
        <authorList>
            <person name="Weir B.S."/>
            <person name="Templeton M.D."/>
            <person name="Arshed S."/>
            <person name="Andersen M.T."/>
            <person name="Jayaraman J."/>
        </authorList>
    </citation>
    <scope>NUCLEOTIDE SEQUENCE</scope>
    <source>
        <strain evidence="1">ICMP 23753</strain>
    </source>
</reference>
<name>A0ABY6FN33_9PSED</name>
<proteinExistence type="predicted"/>
<dbReference type="Proteomes" id="UP001063228">
    <property type="component" value="Chromosome"/>
</dbReference>
<keyword evidence="2" id="KW-1185">Reference proteome</keyword>
<evidence type="ECO:0000313" key="2">
    <source>
        <dbReference type="Proteomes" id="UP001063228"/>
    </source>
</evidence>
<dbReference type="EMBL" id="CP081201">
    <property type="protein sequence ID" value="UXZ98946.1"/>
    <property type="molecule type" value="Genomic_DNA"/>
</dbReference>
<gene>
    <name evidence="1" type="ORF">K3169_14250</name>
</gene>
<accession>A0ABY6FN33</accession>
<evidence type="ECO:0000313" key="1">
    <source>
        <dbReference type="EMBL" id="UXZ98946.1"/>
    </source>
</evidence>